<name>A0A940S4L4_9RHOB</name>
<evidence type="ECO:0000313" key="3">
    <source>
        <dbReference type="Proteomes" id="UP000675940"/>
    </source>
</evidence>
<evidence type="ECO:0000259" key="1">
    <source>
        <dbReference type="PROSITE" id="PS51819"/>
    </source>
</evidence>
<proteinExistence type="predicted"/>
<dbReference type="InterPro" id="IPR037523">
    <property type="entry name" value="VOC_core"/>
</dbReference>
<dbReference type="Proteomes" id="UP000675940">
    <property type="component" value="Unassembled WGS sequence"/>
</dbReference>
<dbReference type="Gene3D" id="3.10.180.10">
    <property type="entry name" value="2,3-Dihydroxybiphenyl 1,2-Dioxygenase, domain 1"/>
    <property type="match status" value="1"/>
</dbReference>
<dbReference type="EMBL" id="JAGISH010000010">
    <property type="protein sequence ID" value="MBP0484234.1"/>
    <property type="molecule type" value="Genomic_DNA"/>
</dbReference>
<dbReference type="Pfam" id="PF22659">
    <property type="entry name" value="YycE-like_C"/>
    <property type="match status" value="1"/>
</dbReference>
<protein>
    <submittedName>
        <fullName evidence="2">VOC family protein</fullName>
    </submittedName>
</protein>
<sequence length="132" mass="14567">MSRPAPTLRVARPTDRLEEVTAFYRDGLGLAVLAGFRDHNGFDGVTPGHPDAAWHLEFTREAGVAAGGAPSEEHLLVLYLPQEDAWQAAVRRMADHGHRPVAAHNPYWDRAGATFEDPDGYRIVLQQAAWKS</sequence>
<comment type="caution">
    <text evidence="2">The sequence shown here is derived from an EMBL/GenBank/DDBJ whole genome shotgun (WGS) entry which is preliminary data.</text>
</comment>
<dbReference type="RefSeq" id="WP_209362368.1">
    <property type="nucleotide sequence ID" value="NZ_JAGISH010000010.1"/>
</dbReference>
<dbReference type="AlphaFoldDB" id="A0A940S4L4"/>
<dbReference type="PROSITE" id="PS51819">
    <property type="entry name" value="VOC"/>
    <property type="match status" value="1"/>
</dbReference>
<dbReference type="InterPro" id="IPR029068">
    <property type="entry name" value="Glyas_Bleomycin-R_OHBP_Dase"/>
</dbReference>
<dbReference type="InterPro" id="IPR058998">
    <property type="entry name" value="YycE-like_N"/>
</dbReference>
<dbReference type="SUPFAM" id="SSF54593">
    <property type="entry name" value="Glyoxalase/Bleomycin resistance protein/Dihydroxybiphenyl dioxygenase"/>
    <property type="match status" value="1"/>
</dbReference>
<gene>
    <name evidence="2" type="ORF">J5474_17285</name>
</gene>
<organism evidence="2 3">
    <name type="scientific">Sagittula salina</name>
    <dbReference type="NCBI Taxonomy" id="2820268"/>
    <lineage>
        <taxon>Bacteria</taxon>
        <taxon>Pseudomonadati</taxon>
        <taxon>Pseudomonadota</taxon>
        <taxon>Alphaproteobacteria</taxon>
        <taxon>Rhodobacterales</taxon>
        <taxon>Roseobacteraceae</taxon>
        <taxon>Sagittula</taxon>
    </lineage>
</organism>
<dbReference type="CDD" id="cd06587">
    <property type="entry name" value="VOC"/>
    <property type="match status" value="1"/>
</dbReference>
<reference evidence="2" key="1">
    <citation type="submission" date="2021-03" db="EMBL/GenBank/DDBJ databases">
        <title>Sagittula salina sp. nov. strain M10.9X isolated from the marine waste.</title>
        <authorList>
            <person name="Satari L."/>
            <person name="Molina-Menor E."/>
            <person name="Vidal-Verdu A."/>
            <person name="Pascual J."/>
            <person name="Pereto J."/>
            <person name="Porcar M."/>
        </authorList>
    </citation>
    <scope>NUCLEOTIDE SEQUENCE</scope>
    <source>
        <strain evidence="2">M10.9X</strain>
    </source>
</reference>
<dbReference type="Pfam" id="PF22658">
    <property type="entry name" value="YycE-like_N"/>
    <property type="match status" value="1"/>
</dbReference>
<evidence type="ECO:0000313" key="2">
    <source>
        <dbReference type="EMBL" id="MBP0484234.1"/>
    </source>
</evidence>
<accession>A0A940S4L4</accession>
<dbReference type="InterPro" id="IPR058997">
    <property type="entry name" value="YycE-like_C"/>
</dbReference>
<keyword evidence="3" id="KW-1185">Reference proteome</keyword>
<feature type="domain" description="VOC" evidence="1">
    <location>
        <begin position="6"/>
        <end position="128"/>
    </location>
</feature>